<protein>
    <submittedName>
        <fullName evidence="1">Uncharacterized protein</fullName>
    </submittedName>
</protein>
<keyword evidence="2" id="KW-1185">Reference proteome</keyword>
<organism evidence="1 2">
    <name type="scientific">Gossypium laxum</name>
    <dbReference type="NCBI Taxonomy" id="34288"/>
    <lineage>
        <taxon>Eukaryota</taxon>
        <taxon>Viridiplantae</taxon>
        <taxon>Streptophyta</taxon>
        <taxon>Embryophyta</taxon>
        <taxon>Tracheophyta</taxon>
        <taxon>Spermatophyta</taxon>
        <taxon>Magnoliopsida</taxon>
        <taxon>eudicotyledons</taxon>
        <taxon>Gunneridae</taxon>
        <taxon>Pentapetalae</taxon>
        <taxon>rosids</taxon>
        <taxon>malvids</taxon>
        <taxon>Malvales</taxon>
        <taxon>Malvaceae</taxon>
        <taxon>Malvoideae</taxon>
        <taxon>Gossypium</taxon>
    </lineage>
</organism>
<sequence length="30" mass="3558">MIAYSNGWQRVNELPVQCAMFRIKLKGKIY</sequence>
<evidence type="ECO:0000313" key="2">
    <source>
        <dbReference type="Proteomes" id="UP000593574"/>
    </source>
</evidence>
<dbReference type="Proteomes" id="UP000593574">
    <property type="component" value="Unassembled WGS sequence"/>
</dbReference>
<gene>
    <name evidence="1" type="ORF">Golax_001658</name>
</gene>
<comment type="caution">
    <text evidence="1">The sequence shown here is derived from an EMBL/GenBank/DDBJ whole genome shotgun (WGS) entry which is preliminary data.</text>
</comment>
<name>A0A7J9AXG6_9ROSI</name>
<proteinExistence type="predicted"/>
<dbReference type="AlphaFoldDB" id="A0A7J9AXG6"/>
<dbReference type="EMBL" id="JABEZV010000013">
    <property type="protein sequence ID" value="MBA0728785.1"/>
    <property type="molecule type" value="Genomic_DNA"/>
</dbReference>
<reference evidence="1 2" key="1">
    <citation type="journal article" date="2019" name="Genome Biol. Evol.">
        <title>Insights into the evolution of the New World diploid cottons (Gossypium, subgenus Houzingenia) based on genome sequencing.</title>
        <authorList>
            <person name="Grover C.E."/>
            <person name="Arick M.A. 2nd"/>
            <person name="Thrash A."/>
            <person name="Conover J.L."/>
            <person name="Sanders W.S."/>
            <person name="Peterson D.G."/>
            <person name="Frelichowski J.E."/>
            <person name="Scheffler J.A."/>
            <person name="Scheffler B.E."/>
            <person name="Wendel J.F."/>
        </authorList>
    </citation>
    <scope>NUCLEOTIDE SEQUENCE [LARGE SCALE GENOMIC DNA]</scope>
    <source>
        <strain evidence="1">4</strain>
        <tissue evidence="1">Leaf</tissue>
    </source>
</reference>
<accession>A0A7J9AXG6</accession>
<evidence type="ECO:0000313" key="1">
    <source>
        <dbReference type="EMBL" id="MBA0728785.1"/>
    </source>
</evidence>